<organism evidence="2 3">
    <name type="scientific">Mycolicibacillus trivialis</name>
    <dbReference type="NCBI Taxonomy" id="1798"/>
    <lineage>
        <taxon>Bacteria</taxon>
        <taxon>Bacillati</taxon>
        <taxon>Actinomycetota</taxon>
        <taxon>Actinomycetes</taxon>
        <taxon>Mycobacteriales</taxon>
        <taxon>Mycobacteriaceae</taxon>
        <taxon>Mycolicibacillus</taxon>
    </lineage>
</organism>
<dbReference type="EMBL" id="LQPZ01000014">
    <property type="protein sequence ID" value="ORX06773.1"/>
    <property type="molecule type" value="Genomic_DNA"/>
</dbReference>
<keyword evidence="1" id="KW-0812">Transmembrane</keyword>
<name>A0A1X2EME5_9MYCO</name>
<evidence type="ECO:0000313" key="2">
    <source>
        <dbReference type="EMBL" id="ORX06773.1"/>
    </source>
</evidence>
<feature type="transmembrane region" description="Helical" evidence="1">
    <location>
        <begin position="79"/>
        <end position="95"/>
    </location>
</feature>
<comment type="caution">
    <text evidence="2">The sequence shown here is derived from an EMBL/GenBank/DDBJ whole genome shotgun (WGS) entry which is preliminary data.</text>
</comment>
<keyword evidence="1" id="KW-0472">Membrane</keyword>
<evidence type="ECO:0000313" key="3">
    <source>
        <dbReference type="Proteomes" id="UP000193090"/>
    </source>
</evidence>
<proteinExistence type="predicted"/>
<dbReference type="Proteomes" id="UP000193090">
    <property type="component" value="Unassembled WGS sequence"/>
</dbReference>
<keyword evidence="3" id="KW-1185">Reference proteome</keyword>
<accession>A0A1X2EME5</accession>
<keyword evidence="1" id="KW-1133">Transmembrane helix</keyword>
<reference evidence="2 3" key="1">
    <citation type="submission" date="2016-01" db="EMBL/GenBank/DDBJ databases">
        <title>The new phylogeny of the genus Mycobacterium.</title>
        <authorList>
            <person name="Tarcisio F."/>
            <person name="Conor M."/>
            <person name="Antonella G."/>
            <person name="Elisabetta G."/>
            <person name="Giulia F.S."/>
            <person name="Sara T."/>
            <person name="Anna F."/>
            <person name="Clotilde B."/>
            <person name="Roberto B."/>
            <person name="Veronica D.S."/>
            <person name="Fabio R."/>
            <person name="Monica P."/>
            <person name="Olivier J."/>
            <person name="Enrico T."/>
            <person name="Nicola S."/>
        </authorList>
    </citation>
    <scope>NUCLEOTIDE SEQUENCE [LARGE SCALE GENOMIC DNA]</scope>
    <source>
        <strain evidence="2 3">DSM 44153</strain>
    </source>
</reference>
<protein>
    <submittedName>
        <fullName evidence="2">Uncharacterized protein</fullName>
    </submittedName>
</protein>
<dbReference type="AlphaFoldDB" id="A0A1X2EME5"/>
<sequence>MGAAPIIINNVVGAAPVVVRSGPNHVLHLILTLLTFGLWLPVWLLVTLASSRPSPQAWRVIGVVFAALMLIGLAGSSPGAFVVLALLAGGGYLAYRSREHDGQRRLEQARIAARADAQNQALLFGHPSGTYGQYPPNPLV</sequence>
<gene>
    <name evidence="2" type="ORF">AWC30_05685</name>
</gene>
<evidence type="ECO:0000256" key="1">
    <source>
        <dbReference type="SAM" id="Phobius"/>
    </source>
</evidence>
<feature type="transmembrane region" description="Helical" evidence="1">
    <location>
        <begin position="26"/>
        <end position="45"/>
    </location>
</feature>